<dbReference type="GO" id="GO:0005874">
    <property type="term" value="C:microtubule"/>
    <property type="evidence" value="ECO:0007669"/>
    <property type="project" value="UniProtKB-KW"/>
</dbReference>
<feature type="coiled-coil region" evidence="5">
    <location>
        <begin position="282"/>
        <end position="316"/>
    </location>
</feature>
<dbReference type="OrthoDB" id="3176171at2759"/>
<dbReference type="GO" id="GO:0003777">
    <property type="term" value="F:microtubule motor activity"/>
    <property type="evidence" value="ECO:0007669"/>
    <property type="project" value="InterPro"/>
</dbReference>
<keyword evidence="1 4" id="KW-0547">Nucleotide-binding</keyword>
<dbReference type="GO" id="GO:0005875">
    <property type="term" value="C:microtubule associated complex"/>
    <property type="evidence" value="ECO:0007669"/>
    <property type="project" value="TreeGrafter"/>
</dbReference>
<evidence type="ECO:0000256" key="4">
    <source>
        <dbReference type="RuleBase" id="RU000394"/>
    </source>
</evidence>
<accession>A0A9K3D681</accession>
<dbReference type="PANTHER" id="PTHR47969">
    <property type="entry name" value="CHROMOSOME-ASSOCIATED KINESIN KIF4A-RELATED"/>
    <property type="match status" value="1"/>
</dbReference>
<evidence type="ECO:0000256" key="1">
    <source>
        <dbReference type="ARBA" id="ARBA00022741"/>
    </source>
</evidence>
<comment type="caution">
    <text evidence="8">The sequence shown here is derived from an EMBL/GenBank/DDBJ whole genome shotgun (WGS) entry which is preliminary data.</text>
</comment>
<organism evidence="8 9">
    <name type="scientific">Kipferlia bialata</name>
    <dbReference type="NCBI Taxonomy" id="797122"/>
    <lineage>
        <taxon>Eukaryota</taxon>
        <taxon>Metamonada</taxon>
        <taxon>Carpediemonas-like organisms</taxon>
        <taxon>Kipferlia</taxon>
    </lineage>
</organism>
<evidence type="ECO:0000259" key="7">
    <source>
        <dbReference type="PROSITE" id="PS50067"/>
    </source>
</evidence>
<feature type="region of interest" description="Disordered" evidence="6">
    <location>
        <begin position="1"/>
        <end position="21"/>
    </location>
</feature>
<dbReference type="GO" id="GO:0051231">
    <property type="term" value="P:spindle elongation"/>
    <property type="evidence" value="ECO:0007669"/>
    <property type="project" value="TreeGrafter"/>
</dbReference>
<dbReference type="Pfam" id="PF00225">
    <property type="entry name" value="Kinesin"/>
    <property type="match status" value="1"/>
</dbReference>
<keyword evidence="5" id="KW-0175">Coiled coil</keyword>
<keyword evidence="4" id="KW-0493">Microtubule</keyword>
<keyword evidence="4" id="KW-0505">Motor protein</keyword>
<dbReference type="InterPro" id="IPR019821">
    <property type="entry name" value="Kinesin_motor_CS"/>
</dbReference>
<keyword evidence="2 4" id="KW-0067">ATP-binding</keyword>
<dbReference type="InterPro" id="IPR036961">
    <property type="entry name" value="Kinesin_motor_dom_sf"/>
</dbReference>
<feature type="compositionally biased region" description="Basic and acidic residues" evidence="6">
    <location>
        <begin position="391"/>
        <end position="409"/>
    </location>
</feature>
<sequence length="522" mass="56197">MLGPTGGVDVDGTEGGEAMSTEDYSTSAGVLEHGGQRGMIPRAVSYLFDAFDTMRQKASADRGEGAETDIVDIDVSLSYIEIYLERVRDLLNVNARDGCASTNLQIYERPDGSVNIPNLTQHKVTTVAEVLNLLVKGASNKVMAATKMNAASSRSHTVFVLTLALTTREGKVRRSRLYLVDLAGSESVTKTESVGLRLAEAGRINQSLLALGGVVSALTSTTKRPHIPYRDSKLTRILQQSLGGNARTAIVVNISPSPENESETLSTLLFANRAKRIRNRAIVNVELTVESLLAQLEVANEEIEVKRRIIRHLLEKHPDSEATDDLLAQLCSPTLSSHSNPLAVSLSAENRVDRDTLHPYDDGEGSEGSEGDGYMPSPLRRGVQSVAPVLRGRDTTRGKREREREEKRQQKQAAAKAFLLGAEAHRTRVQAQSRQTFLSAEAATHDGVVGVHVAAERGDTPGASGHYDAEETPPELCPLSVSPHPLHACVLLGNHPLLAKTLTDTDTDTEGGGEGVNALDDS</sequence>
<gene>
    <name evidence="8" type="ORF">KIPB_011519</name>
</gene>
<dbReference type="Gene3D" id="3.40.850.10">
    <property type="entry name" value="Kinesin motor domain"/>
    <property type="match status" value="1"/>
</dbReference>
<protein>
    <recommendedName>
        <fullName evidence="4">Kinesin-like protein</fullName>
    </recommendedName>
</protein>
<reference evidence="8 9" key="1">
    <citation type="journal article" date="2018" name="PLoS ONE">
        <title>The draft genome of Kipferlia bialata reveals reductive genome evolution in fornicate parasites.</title>
        <authorList>
            <person name="Tanifuji G."/>
            <person name="Takabayashi S."/>
            <person name="Kume K."/>
            <person name="Takagi M."/>
            <person name="Nakayama T."/>
            <person name="Kamikawa R."/>
            <person name="Inagaki Y."/>
            <person name="Hashimoto T."/>
        </authorList>
    </citation>
    <scope>NUCLEOTIDE SEQUENCE [LARGE SCALE GENOMIC DNA]</scope>
    <source>
        <strain evidence="8">NY0173</strain>
    </source>
</reference>
<dbReference type="PROSITE" id="PS00411">
    <property type="entry name" value="KINESIN_MOTOR_1"/>
    <property type="match status" value="1"/>
</dbReference>
<evidence type="ECO:0000256" key="5">
    <source>
        <dbReference type="SAM" id="Coils"/>
    </source>
</evidence>
<dbReference type="EMBL" id="BDIP01004709">
    <property type="protein sequence ID" value="GIQ89120.1"/>
    <property type="molecule type" value="Genomic_DNA"/>
</dbReference>
<dbReference type="GO" id="GO:0008017">
    <property type="term" value="F:microtubule binding"/>
    <property type="evidence" value="ECO:0007669"/>
    <property type="project" value="InterPro"/>
</dbReference>
<evidence type="ECO:0000313" key="9">
    <source>
        <dbReference type="Proteomes" id="UP000265618"/>
    </source>
</evidence>
<evidence type="ECO:0000256" key="3">
    <source>
        <dbReference type="PROSITE-ProRule" id="PRU00283"/>
    </source>
</evidence>
<dbReference type="GO" id="GO:0005524">
    <property type="term" value="F:ATP binding"/>
    <property type="evidence" value="ECO:0007669"/>
    <property type="project" value="UniProtKB-KW"/>
</dbReference>
<evidence type="ECO:0000313" key="8">
    <source>
        <dbReference type="EMBL" id="GIQ89120.1"/>
    </source>
</evidence>
<dbReference type="InterPro" id="IPR027640">
    <property type="entry name" value="Kinesin-like_fam"/>
</dbReference>
<dbReference type="PROSITE" id="PS50067">
    <property type="entry name" value="KINESIN_MOTOR_2"/>
    <property type="match status" value="1"/>
</dbReference>
<comment type="caution">
    <text evidence="3">Lacks conserved residue(s) required for the propagation of feature annotation.</text>
</comment>
<feature type="domain" description="Kinesin motor" evidence="7">
    <location>
        <begin position="1"/>
        <end position="277"/>
    </location>
</feature>
<feature type="region of interest" description="Disordered" evidence="6">
    <location>
        <begin position="336"/>
        <end position="412"/>
    </location>
</feature>
<feature type="compositionally biased region" description="Basic and acidic residues" evidence="6">
    <location>
        <begin position="350"/>
        <end position="361"/>
    </location>
</feature>
<feature type="non-terminal residue" evidence="8">
    <location>
        <position position="1"/>
    </location>
</feature>
<dbReference type="SUPFAM" id="SSF52540">
    <property type="entry name" value="P-loop containing nucleoside triphosphate hydrolases"/>
    <property type="match status" value="1"/>
</dbReference>
<keyword evidence="9" id="KW-1185">Reference proteome</keyword>
<dbReference type="Proteomes" id="UP000265618">
    <property type="component" value="Unassembled WGS sequence"/>
</dbReference>
<dbReference type="PRINTS" id="PR00380">
    <property type="entry name" value="KINESINHEAVY"/>
</dbReference>
<comment type="similarity">
    <text evidence="3 4">Belongs to the TRAFAC class myosin-kinesin ATPase superfamily. Kinesin family.</text>
</comment>
<feature type="region of interest" description="Disordered" evidence="6">
    <location>
        <begin position="502"/>
        <end position="522"/>
    </location>
</feature>
<evidence type="ECO:0000256" key="2">
    <source>
        <dbReference type="ARBA" id="ARBA00022840"/>
    </source>
</evidence>
<evidence type="ECO:0000256" key="6">
    <source>
        <dbReference type="SAM" id="MobiDB-lite"/>
    </source>
</evidence>
<dbReference type="GO" id="GO:0007052">
    <property type="term" value="P:mitotic spindle organization"/>
    <property type="evidence" value="ECO:0007669"/>
    <property type="project" value="TreeGrafter"/>
</dbReference>
<dbReference type="InterPro" id="IPR001752">
    <property type="entry name" value="Kinesin_motor_dom"/>
</dbReference>
<dbReference type="InterPro" id="IPR027417">
    <property type="entry name" value="P-loop_NTPase"/>
</dbReference>
<dbReference type="PANTHER" id="PTHR47969:SF29">
    <property type="entry name" value="KINESIN-LIKE PROTEIN"/>
    <property type="match status" value="1"/>
</dbReference>
<dbReference type="GO" id="GO:0007018">
    <property type="term" value="P:microtubule-based movement"/>
    <property type="evidence" value="ECO:0007669"/>
    <property type="project" value="InterPro"/>
</dbReference>
<name>A0A9K3D681_9EUKA</name>
<proteinExistence type="inferred from homology"/>
<dbReference type="AlphaFoldDB" id="A0A9K3D681"/>
<dbReference type="SMART" id="SM00129">
    <property type="entry name" value="KISc"/>
    <property type="match status" value="1"/>
</dbReference>